<name>A0A3G9J8I4_9BACL</name>
<dbReference type="Proteomes" id="UP000275368">
    <property type="component" value="Chromosome"/>
</dbReference>
<sequence>MASMADFTVGMNFMVGMADFMAVAEVSTVEMADLTVVAEVSTVGMADFMVVADISTVEVADFMAVGIDPSRPMPLRISLNAASN</sequence>
<dbReference type="KEGG" id="pbk:Back11_25180"/>
<organism evidence="1 2">
    <name type="scientific">Paenibacillus baekrokdamisoli</name>
    <dbReference type="NCBI Taxonomy" id="1712516"/>
    <lineage>
        <taxon>Bacteria</taxon>
        <taxon>Bacillati</taxon>
        <taxon>Bacillota</taxon>
        <taxon>Bacilli</taxon>
        <taxon>Bacillales</taxon>
        <taxon>Paenibacillaceae</taxon>
        <taxon>Paenibacillus</taxon>
    </lineage>
</organism>
<protein>
    <submittedName>
        <fullName evidence="1">Uncharacterized protein</fullName>
    </submittedName>
</protein>
<evidence type="ECO:0000313" key="2">
    <source>
        <dbReference type="Proteomes" id="UP000275368"/>
    </source>
</evidence>
<accession>A0A3G9J8I4</accession>
<keyword evidence="2" id="KW-1185">Reference proteome</keyword>
<dbReference type="RefSeq" id="WP_164522772.1">
    <property type="nucleotide sequence ID" value="NZ_AP019308.1"/>
</dbReference>
<proteinExistence type="predicted"/>
<evidence type="ECO:0000313" key="1">
    <source>
        <dbReference type="EMBL" id="BBH21173.1"/>
    </source>
</evidence>
<gene>
    <name evidence="1" type="ORF">Back11_25180</name>
</gene>
<dbReference type="AlphaFoldDB" id="A0A3G9J8I4"/>
<reference evidence="1 2" key="1">
    <citation type="submission" date="2018-11" db="EMBL/GenBank/DDBJ databases">
        <title>Complete genome sequence of Paenibacillus baekrokdamisoli strain KCTC 33723.</title>
        <authorList>
            <person name="Kang S.W."/>
            <person name="Lee K.C."/>
            <person name="Kim K.K."/>
            <person name="Kim J.S."/>
            <person name="Kim D.S."/>
            <person name="Ko S.H."/>
            <person name="Yang S.H."/>
            <person name="Lee J.S."/>
        </authorList>
    </citation>
    <scope>NUCLEOTIDE SEQUENCE [LARGE SCALE GENOMIC DNA]</scope>
    <source>
        <strain evidence="1 2">KCTC 33723</strain>
    </source>
</reference>
<dbReference type="EMBL" id="AP019308">
    <property type="protein sequence ID" value="BBH21173.1"/>
    <property type="molecule type" value="Genomic_DNA"/>
</dbReference>